<dbReference type="Proteomes" id="UP000717996">
    <property type="component" value="Unassembled WGS sequence"/>
</dbReference>
<gene>
    <name evidence="1" type="ORF">G6F51_004177</name>
</gene>
<accession>A0A9P6YG12</accession>
<name>A0A9P6YG12_RHIOR</name>
<evidence type="ECO:0000313" key="1">
    <source>
        <dbReference type="EMBL" id="KAG1547587.1"/>
    </source>
</evidence>
<dbReference type="AlphaFoldDB" id="A0A9P6YG12"/>
<comment type="caution">
    <text evidence="1">The sequence shown here is derived from an EMBL/GenBank/DDBJ whole genome shotgun (WGS) entry which is preliminary data.</text>
</comment>
<proteinExistence type="predicted"/>
<protein>
    <submittedName>
        <fullName evidence="1">Uncharacterized protein</fullName>
    </submittedName>
</protein>
<dbReference type="EMBL" id="JAANIT010000452">
    <property type="protein sequence ID" value="KAG1547587.1"/>
    <property type="molecule type" value="Genomic_DNA"/>
</dbReference>
<evidence type="ECO:0000313" key="2">
    <source>
        <dbReference type="Proteomes" id="UP000717996"/>
    </source>
</evidence>
<organism evidence="1 2">
    <name type="scientific">Rhizopus oryzae</name>
    <name type="common">Mucormycosis agent</name>
    <name type="synonym">Rhizopus arrhizus var. delemar</name>
    <dbReference type="NCBI Taxonomy" id="64495"/>
    <lineage>
        <taxon>Eukaryota</taxon>
        <taxon>Fungi</taxon>
        <taxon>Fungi incertae sedis</taxon>
        <taxon>Mucoromycota</taxon>
        <taxon>Mucoromycotina</taxon>
        <taxon>Mucoromycetes</taxon>
        <taxon>Mucorales</taxon>
        <taxon>Mucorineae</taxon>
        <taxon>Rhizopodaceae</taxon>
        <taxon>Rhizopus</taxon>
    </lineage>
</organism>
<reference evidence="1" key="1">
    <citation type="journal article" date="2020" name="Microb. Genom.">
        <title>Genetic diversity of clinical and environmental Mucorales isolates obtained from an investigation of mucormycosis cases among solid organ transplant recipients.</title>
        <authorList>
            <person name="Nguyen M.H."/>
            <person name="Kaul D."/>
            <person name="Muto C."/>
            <person name="Cheng S.J."/>
            <person name="Richter R.A."/>
            <person name="Bruno V.M."/>
            <person name="Liu G."/>
            <person name="Beyhan S."/>
            <person name="Sundermann A.J."/>
            <person name="Mounaud S."/>
            <person name="Pasculle A.W."/>
            <person name="Nierman W.C."/>
            <person name="Driscoll E."/>
            <person name="Cumbie R."/>
            <person name="Clancy C.J."/>
            <person name="Dupont C.L."/>
        </authorList>
    </citation>
    <scope>NUCLEOTIDE SEQUENCE</scope>
    <source>
        <strain evidence="1">GL16</strain>
    </source>
</reference>
<sequence>MNNIDITNDQEFNQQSNTTRAQVEALTIQRYNHEIWTKAEQINKEFVPDLKNWKVDAYQLVSTIHKITETTRLQARASTEIYEQLQYLQSKAAFISEKDSEIFNNTIEQAQRLSIFGFGSAKQQEREAKEVSLKALKLPASIKHLEYTAEDDGKTNSFNRDFVEQLQKARFEDKVLRDASSFRRGSFNTNRGFSGSRGRGGS</sequence>